<dbReference type="RefSeq" id="WP_113824289.1">
    <property type="nucleotide sequence ID" value="NZ_QOCE01000037.1"/>
</dbReference>
<accession>A0A366WU15</accession>
<dbReference type="AlphaFoldDB" id="A0A366WU15"/>
<sequence>MVVVGNRQNSDINQLDAVTVRYKPGGTLDTAFGENG</sequence>
<gene>
    <name evidence="1" type="ORF">DS909_14465</name>
</gene>
<evidence type="ECO:0000313" key="2">
    <source>
        <dbReference type="Proteomes" id="UP000252706"/>
    </source>
</evidence>
<dbReference type="Proteomes" id="UP000252706">
    <property type="component" value="Unassembled WGS sequence"/>
</dbReference>
<protein>
    <submittedName>
        <fullName evidence="1">Uncharacterized protein</fullName>
    </submittedName>
</protein>
<reference evidence="1 2" key="1">
    <citation type="submission" date="2018-07" db="EMBL/GenBank/DDBJ databases">
        <title>Modular assembly of carbohydrate-degrading microbial communities in the ocean.</title>
        <authorList>
            <person name="Enke T.N."/>
            <person name="Datta M.S."/>
            <person name="Schwartzman J.A."/>
            <person name="Cermak N."/>
            <person name="Schmitz D.A."/>
            <person name="Barrere J."/>
            <person name="Cordero O.X."/>
        </authorList>
    </citation>
    <scope>NUCLEOTIDE SEQUENCE [LARGE SCALE GENOMIC DNA]</scope>
    <source>
        <strain evidence="1 2">C3M10</strain>
    </source>
</reference>
<dbReference type="EMBL" id="QOCE01000037">
    <property type="protein sequence ID" value="RBW53440.1"/>
    <property type="molecule type" value="Genomic_DNA"/>
</dbReference>
<comment type="caution">
    <text evidence="1">The sequence shown here is derived from an EMBL/GenBank/DDBJ whole genome shotgun (WGS) entry which is preliminary data.</text>
</comment>
<proteinExistence type="predicted"/>
<evidence type="ECO:0000313" key="1">
    <source>
        <dbReference type="EMBL" id="RBW53440.1"/>
    </source>
</evidence>
<organism evidence="1 2">
    <name type="scientific">Phaeobacter gallaeciensis</name>
    <dbReference type="NCBI Taxonomy" id="60890"/>
    <lineage>
        <taxon>Bacteria</taxon>
        <taxon>Pseudomonadati</taxon>
        <taxon>Pseudomonadota</taxon>
        <taxon>Alphaproteobacteria</taxon>
        <taxon>Rhodobacterales</taxon>
        <taxon>Roseobacteraceae</taxon>
        <taxon>Phaeobacter</taxon>
    </lineage>
</organism>
<name>A0A366WU15_9RHOB</name>